<protein>
    <recommendedName>
        <fullName evidence="5">Peptidase C1A papain C-terminal domain-containing protein</fullName>
    </recommendedName>
</protein>
<keyword evidence="7" id="KW-1185">Reference proteome</keyword>
<reference evidence="6" key="1">
    <citation type="submission" date="2021-09" db="EMBL/GenBank/DDBJ databases">
        <authorList>
            <consortium name="AG Swart"/>
            <person name="Singh M."/>
            <person name="Singh A."/>
            <person name="Seah K."/>
            <person name="Emmerich C."/>
        </authorList>
    </citation>
    <scope>NUCLEOTIDE SEQUENCE</scope>
    <source>
        <strain evidence="6">ATCC30299</strain>
    </source>
</reference>
<dbReference type="PRINTS" id="PR00705">
    <property type="entry name" value="PAPAIN"/>
</dbReference>
<feature type="chain" id="PRO_5043639262" description="Peptidase C1A papain C-terminal domain-containing protein" evidence="4">
    <location>
        <begin position="20"/>
        <end position="621"/>
    </location>
</feature>
<dbReference type="Pfam" id="PF00112">
    <property type="entry name" value="Peptidase_C1"/>
    <property type="match status" value="2"/>
</dbReference>
<comment type="similarity">
    <text evidence="1">Belongs to the peptidase C1 family.</text>
</comment>
<evidence type="ECO:0000313" key="7">
    <source>
        <dbReference type="Proteomes" id="UP001162131"/>
    </source>
</evidence>
<keyword evidence="2" id="KW-0865">Zymogen</keyword>
<dbReference type="FunFam" id="3.90.70.10:FF:000117">
    <property type="entry name" value="Probable papain cysteine protease"/>
    <property type="match status" value="1"/>
</dbReference>
<organism evidence="6 7">
    <name type="scientific">Blepharisma stoltei</name>
    <dbReference type="NCBI Taxonomy" id="1481888"/>
    <lineage>
        <taxon>Eukaryota</taxon>
        <taxon>Sar</taxon>
        <taxon>Alveolata</taxon>
        <taxon>Ciliophora</taxon>
        <taxon>Postciliodesmatophora</taxon>
        <taxon>Heterotrichea</taxon>
        <taxon>Heterotrichida</taxon>
        <taxon>Blepharismidae</taxon>
        <taxon>Blepharisma</taxon>
    </lineage>
</organism>
<dbReference type="SMART" id="SM00645">
    <property type="entry name" value="Pept_C1"/>
    <property type="match status" value="2"/>
</dbReference>
<evidence type="ECO:0000313" key="6">
    <source>
        <dbReference type="EMBL" id="CAG9325495.1"/>
    </source>
</evidence>
<dbReference type="InterPro" id="IPR038765">
    <property type="entry name" value="Papain-like_cys_pep_sf"/>
</dbReference>
<dbReference type="AlphaFoldDB" id="A0AAU9JBJ2"/>
<evidence type="ECO:0000256" key="1">
    <source>
        <dbReference type="ARBA" id="ARBA00008455"/>
    </source>
</evidence>
<gene>
    <name evidence="6" type="ORF">BSTOLATCC_MIC38748</name>
</gene>
<evidence type="ECO:0000259" key="5">
    <source>
        <dbReference type="SMART" id="SM00645"/>
    </source>
</evidence>
<sequence>MTFLTPLFLLGLLAVHVNSYGATLLGNKPDDNDNMIPLKPISSWPSYLFWGNYNSTLYPPGNYLTQPRNQHIPVYCGACWVFSAVSAMSDRLRIARKMAWPEILLAPQPVLSCYQTDEMQGCHGGDHMNTYWFIKENGITDESCSPYRAGSYYEEENNVPCTNDVWCKNCEPAGNCFIPATYQKWYISEWANLTTLASQGSGELAMINALQYGPISCSVCATHSFETYYKGFEIWNDTENCLETNHDISVVGYGTENGVDYWIVRNSWGTYFGNEGFFRVVRGVANSTWNMLIETQCAYANVSSTPVIVDQSQLIEEISKPSLRGYKEVVELPEEKPAEETKRKYNRVPKLFFENGERITEPRPHQLLKASDLPAAWDWRNVSGQNYVSWTKNQHIPQYCGSCWAHGPTSSLSDRINILRGNKWPRITLAPQVILNCHGGGSCDGGNPGGVYEFIATHGITDDTCQQYTAANPAEASCSPVQNCMTCWELNNRTNCPAVSDPITYTVSQYGAVNGAFRMKAEIYKNGPIGCGIQATPKFENYTSGVFEEFIPWISINHEIAVVGWGVADDGTEYWIGRNSWGTYWGQEGFFYIKMYENNLGIETDCDWGIPVYPTTPPYSV</sequence>
<dbReference type="PANTHER" id="PTHR12411">
    <property type="entry name" value="CYSTEINE PROTEASE FAMILY C1-RELATED"/>
    <property type="match status" value="1"/>
</dbReference>
<dbReference type="GO" id="GO:0008234">
    <property type="term" value="F:cysteine-type peptidase activity"/>
    <property type="evidence" value="ECO:0007669"/>
    <property type="project" value="InterPro"/>
</dbReference>
<dbReference type="EMBL" id="CAJZBQ010000038">
    <property type="protein sequence ID" value="CAG9325495.1"/>
    <property type="molecule type" value="Genomic_DNA"/>
</dbReference>
<evidence type="ECO:0000256" key="2">
    <source>
        <dbReference type="ARBA" id="ARBA00023145"/>
    </source>
</evidence>
<evidence type="ECO:0000256" key="4">
    <source>
        <dbReference type="SAM" id="SignalP"/>
    </source>
</evidence>
<dbReference type="InterPro" id="IPR025661">
    <property type="entry name" value="Pept_asp_AS"/>
</dbReference>
<proteinExistence type="inferred from homology"/>
<comment type="caution">
    <text evidence="6">The sequence shown here is derived from an EMBL/GenBank/DDBJ whole genome shotgun (WGS) entry which is preliminary data.</text>
</comment>
<keyword evidence="3" id="KW-1015">Disulfide bond</keyword>
<feature type="signal peptide" evidence="4">
    <location>
        <begin position="1"/>
        <end position="19"/>
    </location>
</feature>
<evidence type="ECO:0000256" key="3">
    <source>
        <dbReference type="ARBA" id="ARBA00023157"/>
    </source>
</evidence>
<dbReference type="PROSITE" id="PS00640">
    <property type="entry name" value="THIOL_PROTEASE_ASN"/>
    <property type="match status" value="2"/>
</dbReference>
<dbReference type="InterPro" id="IPR025660">
    <property type="entry name" value="Pept_his_AS"/>
</dbReference>
<name>A0AAU9JBJ2_9CILI</name>
<keyword evidence="4" id="KW-0732">Signal</keyword>
<feature type="domain" description="Peptidase C1A papain C-terminal" evidence="5">
    <location>
        <begin position="373"/>
        <end position="610"/>
    </location>
</feature>
<dbReference type="GO" id="GO:0006508">
    <property type="term" value="P:proteolysis"/>
    <property type="evidence" value="ECO:0007669"/>
    <property type="project" value="InterPro"/>
</dbReference>
<accession>A0AAU9JBJ2</accession>
<dbReference type="PROSITE" id="PS00639">
    <property type="entry name" value="THIOL_PROTEASE_HIS"/>
    <property type="match status" value="1"/>
</dbReference>
<dbReference type="InterPro" id="IPR013128">
    <property type="entry name" value="Peptidase_C1A"/>
</dbReference>
<feature type="domain" description="Peptidase C1A papain C-terminal" evidence="5">
    <location>
        <begin position="58"/>
        <end position="301"/>
    </location>
</feature>
<dbReference type="SUPFAM" id="SSF54001">
    <property type="entry name" value="Cysteine proteinases"/>
    <property type="match status" value="2"/>
</dbReference>
<dbReference type="InterPro" id="IPR000668">
    <property type="entry name" value="Peptidase_C1A_C"/>
</dbReference>
<dbReference type="Gene3D" id="3.90.70.10">
    <property type="entry name" value="Cysteine proteinases"/>
    <property type="match status" value="2"/>
</dbReference>
<dbReference type="Proteomes" id="UP001162131">
    <property type="component" value="Unassembled WGS sequence"/>
</dbReference>